<proteinExistence type="predicted"/>
<accession>A0ABS5QYY8</accession>
<keyword evidence="1" id="KW-0472">Membrane</keyword>
<organism evidence="2 3">
    <name type="scientific">Fructobacillus broussonetiae</name>
    <dbReference type="NCBI Taxonomy" id="2713173"/>
    <lineage>
        <taxon>Bacteria</taxon>
        <taxon>Bacillati</taxon>
        <taxon>Bacillota</taxon>
        <taxon>Bacilli</taxon>
        <taxon>Lactobacillales</taxon>
        <taxon>Lactobacillaceae</taxon>
        <taxon>Fructobacillus</taxon>
    </lineage>
</organism>
<evidence type="ECO:0000313" key="2">
    <source>
        <dbReference type="EMBL" id="MBS9338306.1"/>
    </source>
</evidence>
<keyword evidence="1" id="KW-1133">Transmembrane helix</keyword>
<dbReference type="RefSeq" id="WP_213808585.1">
    <property type="nucleotide sequence ID" value="NZ_JAAMFK010000001.1"/>
</dbReference>
<keyword evidence="3" id="KW-1185">Reference proteome</keyword>
<feature type="transmembrane region" description="Helical" evidence="1">
    <location>
        <begin position="62"/>
        <end position="85"/>
    </location>
</feature>
<protein>
    <submittedName>
        <fullName evidence="2">Uncharacterized protein</fullName>
    </submittedName>
</protein>
<dbReference type="EMBL" id="JAAMFK010000001">
    <property type="protein sequence ID" value="MBS9338306.1"/>
    <property type="molecule type" value="Genomic_DNA"/>
</dbReference>
<keyword evidence="1" id="KW-0812">Transmembrane</keyword>
<feature type="transmembrane region" description="Helical" evidence="1">
    <location>
        <begin position="30"/>
        <end position="50"/>
    </location>
</feature>
<comment type="caution">
    <text evidence="2">The sequence shown here is derived from an EMBL/GenBank/DDBJ whole genome shotgun (WGS) entry which is preliminary data.</text>
</comment>
<dbReference type="Proteomes" id="UP001519504">
    <property type="component" value="Unassembled WGS sequence"/>
</dbReference>
<name>A0ABS5QYY8_9LACO</name>
<reference evidence="2 3" key="1">
    <citation type="submission" date="2020-02" db="EMBL/GenBank/DDBJ databases">
        <title>Fructobacillus sp. isolated from paper mulberry of Taiwan.</title>
        <authorList>
            <person name="Lin S.-T."/>
        </authorList>
    </citation>
    <scope>NUCLEOTIDE SEQUENCE [LARGE SCALE GENOMIC DNA]</scope>
    <source>
        <strain evidence="2 3">M2-14</strain>
    </source>
</reference>
<sequence>MIHQPFFLFLFVLALIQFERKQEYIKSRNVWLIAGFFALYLTGAELYSSIQMSLQDHHWGYLLNWDLPALIFQGLFGLWIVYRIWSTRQPKKQQ</sequence>
<gene>
    <name evidence="2" type="ORF">G6R29_01480</name>
</gene>
<evidence type="ECO:0000256" key="1">
    <source>
        <dbReference type="SAM" id="Phobius"/>
    </source>
</evidence>
<evidence type="ECO:0000313" key="3">
    <source>
        <dbReference type="Proteomes" id="UP001519504"/>
    </source>
</evidence>